<dbReference type="GO" id="GO:0003729">
    <property type="term" value="F:mRNA binding"/>
    <property type="evidence" value="ECO:0007669"/>
    <property type="project" value="TreeGrafter"/>
</dbReference>
<dbReference type="AlphaFoldDB" id="A0AAE1PQ65"/>
<proteinExistence type="inferred from homology"/>
<keyword evidence="7" id="KW-1185">Reference proteome</keyword>
<dbReference type="Pfam" id="PF02854">
    <property type="entry name" value="MIF4G"/>
    <property type="match status" value="1"/>
</dbReference>
<dbReference type="InterPro" id="IPR003890">
    <property type="entry name" value="MIF4G-like_typ-3"/>
</dbReference>
<comment type="similarity">
    <text evidence="1">Belongs to the eukaryotic initiation factor 4G family.</text>
</comment>
<dbReference type="InterPro" id="IPR016024">
    <property type="entry name" value="ARM-type_fold"/>
</dbReference>
<feature type="compositionally biased region" description="Low complexity" evidence="4">
    <location>
        <begin position="143"/>
        <end position="156"/>
    </location>
</feature>
<dbReference type="PANTHER" id="PTHR23253">
    <property type="entry name" value="EUKARYOTIC TRANSLATION INITIATION FACTOR 4 GAMMA"/>
    <property type="match status" value="1"/>
</dbReference>
<dbReference type="SUPFAM" id="SSF48371">
    <property type="entry name" value="ARM repeat"/>
    <property type="match status" value="1"/>
</dbReference>
<protein>
    <recommendedName>
        <fullName evidence="5">MIF4G domain-containing protein</fullName>
    </recommendedName>
</protein>
<evidence type="ECO:0000256" key="1">
    <source>
        <dbReference type="ARBA" id="ARBA00005775"/>
    </source>
</evidence>
<organism evidence="6 7">
    <name type="scientific">Petrolisthes manimaculis</name>
    <dbReference type="NCBI Taxonomy" id="1843537"/>
    <lineage>
        <taxon>Eukaryota</taxon>
        <taxon>Metazoa</taxon>
        <taxon>Ecdysozoa</taxon>
        <taxon>Arthropoda</taxon>
        <taxon>Crustacea</taxon>
        <taxon>Multicrustacea</taxon>
        <taxon>Malacostraca</taxon>
        <taxon>Eumalacostraca</taxon>
        <taxon>Eucarida</taxon>
        <taxon>Decapoda</taxon>
        <taxon>Pleocyemata</taxon>
        <taxon>Anomura</taxon>
        <taxon>Galatheoidea</taxon>
        <taxon>Porcellanidae</taxon>
        <taxon>Petrolisthes</taxon>
    </lineage>
</organism>
<feature type="compositionally biased region" description="Basic and acidic residues" evidence="4">
    <location>
        <begin position="62"/>
        <end position="76"/>
    </location>
</feature>
<feature type="region of interest" description="Disordered" evidence="4">
    <location>
        <begin position="119"/>
        <end position="162"/>
    </location>
</feature>
<feature type="domain" description="MIF4G" evidence="5">
    <location>
        <begin position="470"/>
        <end position="675"/>
    </location>
</feature>
<dbReference type="Gene3D" id="1.25.40.180">
    <property type="match status" value="1"/>
</dbReference>
<dbReference type="GO" id="GO:0003743">
    <property type="term" value="F:translation initiation factor activity"/>
    <property type="evidence" value="ECO:0007669"/>
    <property type="project" value="UniProtKB-KW"/>
</dbReference>
<sequence length="694" mass="76490">MDESYVSADADCNLEIEECLEAKMGSSQDLELLAQEIAEAAVEDEKRSSSTPSPTSTSPEHSTTHETPLESHKGQEDTTEIQQEEQKPSRSGTPVDDETSWVMVDSEEHDEMNMSMQDNDTHVTEQDDDENTNTNSQDNEESITVQDNTTDTTITTSRSPEHTASVYRKFLARGDLAQKLSGLGLVCEGEEHRCQGETVRLQDLVMSCSESMVICDLPQQEGGDAAVAGELSQVLLKDPPDGPSTPGWRGSFSGATVSVCVERQGGLLVAGVRVWHVDLLSALASLQHLVSSAGLVHHRPRLVPTVLPKVPSSECSATKANDAVVTLLAGIMAPLHIHRCHSHRSPGAKIILHQPLTVSPWRASSGSGPCTHLSPAKFTLVTQTLAVVLCEAFCQQLYTSTTTTLHTHTHTNNKQHIIIIILFHWGCLSATMPEGPDVEIEGEGGEGQQGLHRCDNPWKPNAQHGQSEVYRRMLGILNRVTQQSLGIFLEQARELPLSDPTHLPHILSLLLEKSQDEPMFAPIYARLCRDLAASAGIQRDLTIACEAHFMENYEQLLHYNNIFEGPISSQLLHEEILVRKRFIGHLKFMSELHKVGVVPSDQVAAMAETLLAHGDDRSFEGLCRLLSFTGLSLTRTHEELVERSCNYLETCFANGTLNPRLRFLTQDTLDLRANGWRLREGNRGHHPSGRNVRG</sequence>
<evidence type="ECO:0000256" key="3">
    <source>
        <dbReference type="ARBA" id="ARBA00022917"/>
    </source>
</evidence>
<evidence type="ECO:0000259" key="5">
    <source>
        <dbReference type="SMART" id="SM00543"/>
    </source>
</evidence>
<dbReference type="PANTHER" id="PTHR23253:SF9">
    <property type="entry name" value="EUKARYOTIC TRANSLATION INITIATION FACTOR 4 GAMMA 2"/>
    <property type="match status" value="1"/>
</dbReference>
<feature type="compositionally biased region" description="Low complexity" evidence="4">
    <location>
        <begin position="49"/>
        <end position="61"/>
    </location>
</feature>
<feature type="region of interest" description="Disordered" evidence="4">
    <location>
        <begin position="38"/>
        <end position="100"/>
    </location>
</feature>
<evidence type="ECO:0000313" key="7">
    <source>
        <dbReference type="Proteomes" id="UP001292094"/>
    </source>
</evidence>
<evidence type="ECO:0000256" key="2">
    <source>
        <dbReference type="ARBA" id="ARBA00022540"/>
    </source>
</evidence>
<keyword evidence="2" id="KW-0396">Initiation factor</keyword>
<name>A0AAE1PQ65_9EUCA</name>
<evidence type="ECO:0000313" key="6">
    <source>
        <dbReference type="EMBL" id="KAK4312478.1"/>
    </source>
</evidence>
<dbReference type="GO" id="GO:0016281">
    <property type="term" value="C:eukaryotic translation initiation factor 4F complex"/>
    <property type="evidence" value="ECO:0007669"/>
    <property type="project" value="TreeGrafter"/>
</dbReference>
<keyword evidence="3" id="KW-0648">Protein biosynthesis</keyword>
<dbReference type="SMART" id="SM00543">
    <property type="entry name" value="MIF4G"/>
    <property type="match status" value="1"/>
</dbReference>
<dbReference type="Proteomes" id="UP001292094">
    <property type="component" value="Unassembled WGS sequence"/>
</dbReference>
<accession>A0AAE1PQ65</accession>
<gene>
    <name evidence="6" type="ORF">Pmani_016070</name>
</gene>
<reference evidence="6" key="1">
    <citation type="submission" date="2023-11" db="EMBL/GenBank/DDBJ databases">
        <title>Genome assemblies of two species of porcelain crab, Petrolisthes cinctipes and Petrolisthes manimaculis (Anomura: Porcellanidae).</title>
        <authorList>
            <person name="Angst P."/>
        </authorList>
    </citation>
    <scope>NUCLEOTIDE SEQUENCE</scope>
    <source>
        <strain evidence="6">PB745_02</strain>
        <tissue evidence="6">Gill</tissue>
    </source>
</reference>
<evidence type="ECO:0000256" key="4">
    <source>
        <dbReference type="SAM" id="MobiDB-lite"/>
    </source>
</evidence>
<comment type="caution">
    <text evidence="6">The sequence shown here is derived from an EMBL/GenBank/DDBJ whole genome shotgun (WGS) entry which is preliminary data.</text>
</comment>
<dbReference type="EMBL" id="JAWZYT010001408">
    <property type="protein sequence ID" value="KAK4312478.1"/>
    <property type="molecule type" value="Genomic_DNA"/>
</dbReference>